<dbReference type="PANTHER" id="PTHR35020:SF4">
    <property type="entry name" value="N-ACETYLGLUCOSAMINE-INDUCED PROTEIN 1"/>
    <property type="match status" value="1"/>
</dbReference>
<evidence type="ECO:0000313" key="1">
    <source>
        <dbReference type="EMBL" id="KAK5990681.1"/>
    </source>
</evidence>
<dbReference type="PANTHER" id="PTHR35020">
    <property type="entry name" value="N-ACETYLGLUCOSAMINE-INDUCED PROTEIN 1"/>
    <property type="match status" value="1"/>
</dbReference>
<accession>A0ABR0SG65</accession>
<sequence>MGSITVSIPYWNVNVPERQRTPHCPPFLKGLCLKDIRTVSTPDSEYHIQSWAEVYNLIKSNRLERFQRIPSQLRRYKAFSYRLAKIHGSIADFVLKERLRWNTPVVPCGAPFQYEDDIKILYNDWPYGLDPRIVHLVVWTKFELKADPKTGDLTDKARKEIDDFMTRTFRSRLPADKVMWFKNPAALKSIHAVEHFHVMMFDPDPDFIREITNGDVPQCDRFDM</sequence>
<name>A0ABR0SG65_9HYPO</name>
<dbReference type="InterPro" id="IPR022036">
    <property type="entry name" value="DUF3605"/>
</dbReference>
<protein>
    <submittedName>
        <fullName evidence="1">N-acetylglucosamine-induced 1-like protein</fullName>
    </submittedName>
</protein>
<gene>
    <name evidence="1" type="ORF">PT974_08950</name>
</gene>
<dbReference type="EMBL" id="JAVFKD010000014">
    <property type="protein sequence ID" value="KAK5990681.1"/>
    <property type="molecule type" value="Genomic_DNA"/>
</dbReference>
<evidence type="ECO:0000313" key="2">
    <source>
        <dbReference type="Proteomes" id="UP001338125"/>
    </source>
</evidence>
<organism evidence="1 2">
    <name type="scientific">Cladobotryum mycophilum</name>
    <dbReference type="NCBI Taxonomy" id="491253"/>
    <lineage>
        <taxon>Eukaryota</taxon>
        <taxon>Fungi</taxon>
        <taxon>Dikarya</taxon>
        <taxon>Ascomycota</taxon>
        <taxon>Pezizomycotina</taxon>
        <taxon>Sordariomycetes</taxon>
        <taxon>Hypocreomycetidae</taxon>
        <taxon>Hypocreales</taxon>
        <taxon>Hypocreaceae</taxon>
        <taxon>Cladobotryum</taxon>
    </lineage>
</organism>
<comment type="caution">
    <text evidence="1">The sequence shown here is derived from an EMBL/GenBank/DDBJ whole genome shotgun (WGS) entry which is preliminary data.</text>
</comment>
<dbReference type="Proteomes" id="UP001338125">
    <property type="component" value="Unassembled WGS sequence"/>
</dbReference>
<keyword evidence="2" id="KW-1185">Reference proteome</keyword>
<reference evidence="1 2" key="1">
    <citation type="submission" date="2024-01" db="EMBL/GenBank/DDBJ databases">
        <title>Complete genome of Cladobotryum mycophilum ATHUM6906.</title>
        <authorList>
            <person name="Christinaki A.C."/>
            <person name="Myridakis A.I."/>
            <person name="Kouvelis V.N."/>
        </authorList>
    </citation>
    <scope>NUCLEOTIDE SEQUENCE [LARGE SCALE GENOMIC DNA]</scope>
    <source>
        <strain evidence="1 2">ATHUM6906</strain>
    </source>
</reference>
<proteinExistence type="predicted"/>
<dbReference type="Pfam" id="PF12239">
    <property type="entry name" value="DUF3605"/>
    <property type="match status" value="1"/>
</dbReference>